<comment type="caution">
    <text evidence="2">The sequence shown here is derived from an EMBL/GenBank/DDBJ whole genome shotgun (WGS) entry which is preliminary data.</text>
</comment>
<evidence type="ECO:0000313" key="2">
    <source>
        <dbReference type="EMBL" id="KAK3032652.1"/>
    </source>
</evidence>
<protein>
    <submittedName>
        <fullName evidence="2">Uncharacterized protein</fullName>
    </submittedName>
</protein>
<evidence type="ECO:0000313" key="3">
    <source>
        <dbReference type="Proteomes" id="UP001188597"/>
    </source>
</evidence>
<gene>
    <name evidence="2" type="ORF">RJ639_034918</name>
</gene>
<reference evidence="2" key="1">
    <citation type="submission" date="2022-12" db="EMBL/GenBank/DDBJ databases">
        <title>Draft genome assemblies for two species of Escallonia (Escalloniales).</title>
        <authorList>
            <person name="Chanderbali A."/>
            <person name="Dervinis C."/>
            <person name="Anghel I."/>
            <person name="Soltis D."/>
            <person name="Soltis P."/>
            <person name="Zapata F."/>
        </authorList>
    </citation>
    <scope>NUCLEOTIDE SEQUENCE</scope>
    <source>
        <strain evidence="2">UCBG64.0493</strain>
        <tissue evidence="2">Leaf</tissue>
    </source>
</reference>
<dbReference type="Proteomes" id="UP001188597">
    <property type="component" value="Unassembled WGS sequence"/>
</dbReference>
<evidence type="ECO:0000256" key="1">
    <source>
        <dbReference type="SAM" id="MobiDB-lite"/>
    </source>
</evidence>
<dbReference type="AlphaFoldDB" id="A0AA88WRP4"/>
<sequence length="85" mass="9281">MEQEDSDQYSSTSSSSSSSSDTFKTNLDSQATKTLPPASQKRKVGRKKFKETCHRCSEECGEGTEANGCARYEVCFLTGLLTLQG</sequence>
<name>A0AA88WRP4_9ASTE</name>
<proteinExistence type="predicted"/>
<accession>A0AA88WRP4</accession>
<feature type="region of interest" description="Disordered" evidence="1">
    <location>
        <begin position="1"/>
        <end position="47"/>
    </location>
</feature>
<feature type="compositionally biased region" description="Polar residues" evidence="1">
    <location>
        <begin position="21"/>
        <end position="33"/>
    </location>
</feature>
<dbReference type="EMBL" id="JAVXUP010000261">
    <property type="protein sequence ID" value="KAK3032652.1"/>
    <property type="molecule type" value="Genomic_DNA"/>
</dbReference>
<feature type="compositionally biased region" description="Low complexity" evidence="1">
    <location>
        <begin position="10"/>
        <end position="20"/>
    </location>
</feature>
<keyword evidence="3" id="KW-1185">Reference proteome</keyword>
<organism evidence="2 3">
    <name type="scientific">Escallonia herrerae</name>
    <dbReference type="NCBI Taxonomy" id="1293975"/>
    <lineage>
        <taxon>Eukaryota</taxon>
        <taxon>Viridiplantae</taxon>
        <taxon>Streptophyta</taxon>
        <taxon>Embryophyta</taxon>
        <taxon>Tracheophyta</taxon>
        <taxon>Spermatophyta</taxon>
        <taxon>Magnoliopsida</taxon>
        <taxon>eudicotyledons</taxon>
        <taxon>Gunneridae</taxon>
        <taxon>Pentapetalae</taxon>
        <taxon>asterids</taxon>
        <taxon>campanulids</taxon>
        <taxon>Escalloniales</taxon>
        <taxon>Escalloniaceae</taxon>
        <taxon>Escallonia</taxon>
    </lineage>
</organism>